<keyword evidence="4" id="KW-0472">Membrane</keyword>
<dbReference type="GO" id="GO:0000272">
    <property type="term" value="P:polysaccharide catabolic process"/>
    <property type="evidence" value="ECO:0007669"/>
    <property type="project" value="InterPro"/>
</dbReference>
<dbReference type="GO" id="GO:0004553">
    <property type="term" value="F:hydrolase activity, hydrolyzing O-glycosyl compounds"/>
    <property type="evidence" value="ECO:0007669"/>
    <property type="project" value="InterPro"/>
</dbReference>
<keyword evidence="2 3" id="KW-0326">Glycosidase</keyword>
<evidence type="ECO:0000259" key="5">
    <source>
        <dbReference type="Pfam" id="PF00150"/>
    </source>
</evidence>
<keyword evidence="4" id="KW-1133">Transmembrane helix</keyword>
<dbReference type="STRING" id="499555.BJL86_0828"/>
<sequence length="370" mass="40352">MTRRVSQASTRQWHVAGALLTIAVIAVAASYAIISDRSSRPADDATAAISLSDPSALCDSFGIAGNHEIDASPPAEFAASMHEARAAGASRIRLGVLWSEVEPTRGEYAWANVDHKIKAALDNDLVPLLLLNHAPDWARDLMDDEPEETARVFANFAGEVAKRYGDDVEGYEIWNEPNTQRFWNQPDPDDYALMLDQSYDSIHAADENATVISAGLAPADDGDGSVAPLTFLTRLYERGAEQHVDAIGLHPYTYPELPSGSSPWNSFRIMDEIREMMAEHGDTTTPFWFTEFGAPTVGDRSVGEHEQKGMIAEAFNLAAADARIGPVFLYTLRDLDLGAGNPESNFGLYSENGEPKPVVNELQRISSSCH</sequence>
<dbReference type="InterPro" id="IPR051923">
    <property type="entry name" value="Glycosyl_Hydrolase_39"/>
</dbReference>
<keyword evidence="1 3" id="KW-0378">Hydrolase</keyword>
<gene>
    <name evidence="6" type="ORF">BJL86_0828</name>
</gene>
<protein>
    <recommendedName>
        <fullName evidence="5">Glycoside hydrolase family 5 domain-containing protein</fullName>
    </recommendedName>
</protein>
<dbReference type="OrthoDB" id="9802522at2"/>
<evidence type="ECO:0000313" key="7">
    <source>
        <dbReference type="Proteomes" id="UP000186104"/>
    </source>
</evidence>
<dbReference type="EMBL" id="CP015961">
    <property type="protein sequence ID" value="ANI91622.1"/>
    <property type="molecule type" value="Genomic_DNA"/>
</dbReference>
<dbReference type="PANTHER" id="PTHR12631">
    <property type="entry name" value="ALPHA-L-IDURONIDASE"/>
    <property type="match status" value="1"/>
</dbReference>
<dbReference type="Proteomes" id="UP000186104">
    <property type="component" value="Chromosome"/>
</dbReference>
<dbReference type="AlphaFoldDB" id="A0A173LLK4"/>
<keyword evidence="4" id="KW-0812">Transmembrane</keyword>
<accession>A0A173LLK4</accession>
<dbReference type="Gene3D" id="3.20.20.80">
    <property type="entry name" value="Glycosidases"/>
    <property type="match status" value="1"/>
</dbReference>
<organism evidence="6 7">
    <name type="scientific">Dietzia timorensis</name>
    <dbReference type="NCBI Taxonomy" id="499555"/>
    <lineage>
        <taxon>Bacteria</taxon>
        <taxon>Bacillati</taxon>
        <taxon>Actinomycetota</taxon>
        <taxon>Actinomycetes</taxon>
        <taxon>Mycobacteriales</taxon>
        <taxon>Dietziaceae</taxon>
        <taxon>Dietzia</taxon>
    </lineage>
</organism>
<dbReference type="KEGG" id="dtm:BJL86_0828"/>
<feature type="transmembrane region" description="Helical" evidence="4">
    <location>
        <begin position="12"/>
        <end position="34"/>
    </location>
</feature>
<evidence type="ECO:0000256" key="4">
    <source>
        <dbReference type="SAM" id="Phobius"/>
    </source>
</evidence>
<dbReference type="Pfam" id="PF00150">
    <property type="entry name" value="Cellulase"/>
    <property type="match status" value="1"/>
</dbReference>
<proteinExistence type="inferred from homology"/>
<dbReference type="RefSeq" id="WP_156515218.1">
    <property type="nucleotide sequence ID" value="NZ_CP015961.1"/>
</dbReference>
<name>A0A173LLK4_9ACTN</name>
<evidence type="ECO:0000256" key="3">
    <source>
        <dbReference type="RuleBase" id="RU361153"/>
    </source>
</evidence>
<dbReference type="InterPro" id="IPR017853">
    <property type="entry name" value="GH"/>
</dbReference>
<evidence type="ECO:0000256" key="1">
    <source>
        <dbReference type="ARBA" id="ARBA00022801"/>
    </source>
</evidence>
<dbReference type="InterPro" id="IPR001547">
    <property type="entry name" value="Glyco_hydro_5"/>
</dbReference>
<dbReference type="SUPFAM" id="SSF51445">
    <property type="entry name" value="(Trans)glycosidases"/>
    <property type="match status" value="1"/>
</dbReference>
<feature type="domain" description="Glycoside hydrolase family 5" evidence="5">
    <location>
        <begin position="76"/>
        <end position="299"/>
    </location>
</feature>
<comment type="similarity">
    <text evidence="3">Belongs to the glycosyl hydrolase 5 (cellulase A) family.</text>
</comment>
<reference evidence="6 7" key="1">
    <citation type="submission" date="2016-06" db="EMBL/GenBank/DDBJ databases">
        <title>Complete genome sequence of a saline-alkali tolerant type strain Dietzia timorensis ID05-A0528T.</title>
        <authorList>
            <person name="Wu X."/>
        </authorList>
    </citation>
    <scope>NUCLEOTIDE SEQUENCE [LARGE SCALE GENOMIC DNA]</scope>
    <source>
        <strain evidence="6 7">ID05-A0528</strain>
    </source>
</reference>
<dbReference type="PANTHER" id="PTHR12631:SF10">
    <property type="entry name" value="BETA-XYLOSIDASE-LIKE PROTEIN-RELATED"/>
    <property type="match status" value="1"/>
</dbReference>
<evidence type="ECO:0000313" key="6">
    <source>
        <dbReference type="EMBL" id="ANI91622.1"/>
    </source>
</evidence>
<keyword evidence="7" id="KW-1185">Reference proteome</keyword>
<evidence type="ECO:0000256" key="2">
    <source>
        <dbReference type="ARBA" id="ARBA00023295"/>
    </source>
</evidence>